<dbReference type="HOGENOM" id="CLU_048246_0_0_5"/>
<dbReference type="PROSITE" id="PS50110">
    <property type="entry name" value="RESPONSE_REGULATORY"/>
    <property type="match status" value="1"/>
</dbReference>
<dbReference type="Gene3D" id="1.10.3210.10">
    <property type="entry name" value="Hypothetical protein af1432"/>
    <property type="match status" value="1"/>
</dbReference>
<feature type="domain" description="Response regulatory" evidence="2">
    <location>
        <begin position="7"/>
        <end position="122"/>
    </location>
</feature>
<dbReference type="Pfam" id="PF00072">
    <property type="entry name" value="Response_reg"/>
    <property type="match status" value="1"/>
</dbReference>
<evidence type="ECO:0000259" key="2">
    <source>
        <dbReference type="PROSITE" id="PS50110"/>
    </source>
</evidence>
<feature type="modified residue" description="4-aspartylphosphate" evidence="1">
    <location>
        <position position="58"/>
    </location>
</feature>
<sequence length="344" mass="36918">MDRALPTILFVDDEKGVLDGLRRSLYGQRNEWNMRFALGGLEALAILEAEAIDVVVTDMRMPGIDGAALLDRVRTLQPETARIVLSGFSEREAIFRTVGPAHQYYVKPCQPQVLVEAIRRALSVRRTLRSPALLALVAGATSIPALPRALTALFAELQSPNGSASEVARIISSDVGLTVNLLKLTNSGFFYIPSAITDVLQAVKMLGFEMLRALTVMAGIFEAFRCCGIDCDVLRQLEQRSLQIGALARKIAEANGLGQAALDQTQCAGMLAHVGSLLLFSNWPDVMAEVRRGLDRSGGGIIAAERDALGATHAELGGVLSYSPLVGQNSGKFKLLSGPADRFG</sequence>
<evidence type="ECO:0000256" key="1">
    <source>
        <dbReference type="PROSITE-ProRule" id="PRU00169"/>
    </source>
</evidence>
<evidence type="ECO:0000313" key="4">
    <source>
        <dbReference type="EMBL" id="BAE49848.1"/>
    </source>
</evidence>
<dbReference type="PROSITE" id="PS51833">
    <property type="entry name" value="HDOD"/>
    <property type="match status" value="1"/>
</dbReference>
<dbReference type="Gene3D" id="3.40.50.2300">
    <property type="match status" value="1"/>
</dbReference>
<dbReference type="PANTHER" id="PTHR33525">
    <property type="match status" value="1"/>
</dbReference>
<gene>
    <name evidence="4" type="ordered locus">amb1044</name>
</gene>
<dbReference type="GO" id="GO:0000160">
    <property type="term" value="P:phosphorelay signal transduction system"/>
    <property type="evidence" value="ECO:0007669"/>
    <property type="project" value="InterPro"/>
</dbReference>
<proteinExistence type="predicted"/>
<dbReference type="InterPro" id="IPR001789">
    <property type="entry name" value="Sig_transdc_resp-reg_receiver"/>
</dbReference>
<dbReference type="SUPFAM" id="SSF109604">
    <property type="entry name" value="HD-domain/PDEase-like"/>
    <property type="match status" value="1"/>
</dbReference>
<dbReference type="InterPro" id="IPR013976">
    <property type="entry name" value="HDOD"/>
</dbReference>
<dbReference type="PANTHER" id="PTHR33525:SF4">
    <property type="entry name" value="CYCLIC DI-GMP PHOSPHODIESTERASE CDGJ"/>
    <property type="match status" value="1"/>
</dbReference>
<dbReference type="OrthoDB" id="9803649at2"/>
<organism evidence="4 5">
    <name type="scientific">Paramagnetospirillum magneticum (strain ATCC 700264 / AMB-1)</name>
    <name type="common">Magnetospirillum magneticum</name>
    <dbReference type="NCBI Taxonomy" id="342108"/>
    <lineage>
        <taxon>Bacteria</taxon>
        <taxon>Pseudomonadati</taxon>
        <taxon>Pseudomonadota</taxon>
        <taxon>Alphaproteobacteria</taxon>
        <taxon>Rhodospirillales</taxon>
        <taxon>Magnetospirillaceae</taxon>
        <taxon>Paramagnetospirillum</taxon>
    </lineage>
</organism>
<dbReference type="InterPro" id="IPR011006">
    <property type="entry name" value="CheY-like_superfamily"/>
</dbReference>
<accession>Q2W8H7</accession>
<dbReference type="SMART" id="SM00448">
    <property type="entry name" value="REC"/>
    <property type="match status" value="1"/>
</dbReference>
<dbReference type="InterPro" id="IPR052340">
    <property type="entry name" value="RNase_Y/CdgJ"/>
</dbReference>
<dbReference type="STRING" id="342108.amb1044"/>
<reference evidence="4 5" key="1">
    <citation type="journal article" date="2005" name="DNA Res.">
        <title>Complete genome sequence of the facultative anaerobic magnetotactic bacterium Magnetospirillum sp. strain AMB-1.</title>
        <authorList>
            <person name="Matsunaga T."/>
            <person name="Okamura Y."/>
            <person name="Fukuda Y."/>
            <person name="Wahyudi A.T."/>
            <person name="Murase Y."/>
            <person name="Takeyama H."/>
        </authorList>
    </citation>
    <scope>NUCLEOTIDE SEQUENCE [LARGE SCALE GENOMIC DNA]</scope>
    <source>
        <strain evidence="5">ATCC 700264 / AMB-1</strain>
    </source>
</reference>
<dbReference type="KEGG" id="mag:amb1044"/>
<evidence type="ECO:0000259" key="3">
    <source>
        <dbReference type="PROSITE" id="PS51833"/>
    </source>
</evidence>
<dbReference type="Pfam" id="PF08668">
    <property type="entry name" value="HDOD"/>
    <property type="match status" value="1"/>
</dbReference>
<dbReference type="CDD" id="cd17569">
    <property type="entry name" value="REC_HupR-like"/>
    <property type="match status" value="1"/>
</dbReference>
<name>Q2W8H7_PARM1</name>
<dbReference type="EMBL" id="AP007255">
    <property type="protein sequence ID" value="BAE49848.1"/>
    <property type="molecule type" value="Genomic_DNA"/>
</dbReference>
<keyword evidence="5" id="KW-1185">Reference proteome</keyword>
<dbReference type="SUPFAM" id="SSF52172">
    <property type="entry name" value="CheY-like"/>
    <property type="match status" value="1"/>
</dbReference>
<protein>
    <submittedName>
        <fullName evidence="4">CheY-like receiver</fullName>
    </submittedName>
</protein>
<evidence type="ECO:0000313" key="5">
    <source>
        <dbReference type="Proteomes" id="UP000007058"/>
    </source>
</evidence>
<dbReference type="RefSeq" id="WP_011383459.1">
    <property type="nucleotide sequence ID" value="NC_007626.1"/>
</dbReference>
<dbReference type="Proteomes" id="UP000007058">
    <property type="component" value="Chromosome"/>
</dbReference>
<feature type="domain" description="HDOD" evidence="3">
    <location>
        <begin position="143"/>
        <end position="344"/>
    </location>
</feature>
<dbReference type="AlphaFoldDB" id="Q2W8H7"/>
<keyword evidence="1" id="KW-0597">Phosphoprotein</keyword>